<protein>
    <submittedName>
        <fullName evidence="1">Uncharacterized protein</fullName>
    </submittedName>
</protein>
<evidence type="ECO:0000313" key="1">
    <source>
        <dbReference type="EMBL" id="CBX31699.1"/>
    </source>
</evidence>
<organism evidence="1">
    <name type="scientific">uncultured Desulfobacterium sp</name>
    <dbReference type="NCBI Taxonomy" id="201089"/>
    <lineage>
        <taxon>Bacteria</taxon>
        <taxon>Pseudomonadati</taxon>
        <taxon>Thermodesulfobacteriota</taxon>
        <taxon>Desulfobacteria</taxon>
        <taxon>Desulfobacterales</taxon>
        <taxon>Desulfobacteriaceae</taxon>
        <taxon>Desulfobacterium</taxon>
        <taxon>environmental samples</taxon>
    </lineage>
</organism>
<sequence>MKGKIQTFPNGGTVTIKNFILQNNDSPPPAGTDSIRIVGMPPLYFFDLQAAYNAAANGDIIQVKYQELIGNLDFNRNISVSIEGGYNSDFTAVVGTTSLKGKIQTHPNGGTLTVKNFVLENN</sequence>
<gene>
    <name evidence="1" type="ORF">N47_E52110</name>
</gene>
<name>E1YK95_9BACT</name>
<proteinExistence type="predicted"/>
<dbReference type="EMBL" id="FR695877">
    <property type="protein sequence ID" value="CBX31699.1"/>
    <property type="molecule type" value="Genomic_DNA"/>
</dbReference>
<accession>E1YK95</accession>
<dbReference type="AlphaFoldDB" id="E1YK95"/>
<reference evidence="1" key="1">
    <citation type="journal article" date="2011" name="Environ. Microbiol.">
        <title>Genomic insights into the metabolic potential of the polycyclic aromatic hydrocarbon degrading sulfate-reducing Deltaproteobacterium N47.</title>
        <authorList>
            <person name="Bergmann F."/>
            <person name="Selesi D."/>
            <person name="Weinmaier T."/>
            <person name="Tischler P."/>
            <person name="Rattei T."/>
            <person name="Meckenstock R.U."/>
        </authorList>
    </citation>
    <scope>NUCLEOTIDE SEQUENCE</scope>
</reference>